<feature type="domain" description="Tc1-like transposase DDE" evidence="1">
    <location>
        <begin position="145"/>
        <end position="246"/>
    </location>
</feature>
<name>I1BY38_RHIO9</name>
<dbReference type="PANTHER" id="PTHR46564">
    <property type="entry name" value="TRANSPOSASE"/>
    <property type="match status" value="1"/>
</dbReference>
<reference evidence="2 3" key="1">
    <citation type="journal article" date="2009" name="PLoS Genet.">
        <title>Genomic analysis of the basal lineage fungus Rhizopus oryzae reveals a whole-genome duplication.</title>
        <authorList>
            <person name="Ma L.-J."/>
            <person name="Ibrahim A.S."/>
            <person name="Skory C."/>
            <person name="Grabherr M.G."/>
            <person name="Burger G."/>
            <person name="Butler M."/>
            <person name="Elias M."/>
            <person name="Idnurm A."/>
            <person name="Lang B.F."/>
            <person name="Sone T."/>
            <person name="Abe A."/>
            <person name="Calvo S.E."/>
            <person name="Corrochano L.M."/>
            <person name="Engels R."/>
            <person name="Fu J."/>
            <person name="Hansberg W."/>
            <person name="Kim J.-M."/>
            <person name="Kodira C.D."/>
            <person name="Koehrsen M.J."/>
            <person name="Liu B."/>
            <person name="Miranda-Saavedra D."/>
            <person name="O'Leary S."/>
            <person name="Ortiz-Castellanos L."/>
            <person name="Poulter R."/>
            <person name="Rodriguez-Romero J."/>
            <person name="Ruiz-Herrera J."/>
            <person name="Shen Y.-Q."/>
            <person name="Zeng Q."/>
            <person name="Galagan J."/>
            <person name="Birren B.W."/>
            <person name="Cuomo C.A."/>
            <person name="Wickes B.L."/>
        </authorList>
    </citation>
    <scope>NUCLEOTIDE SEQUENCE [LARGE SCALE GENOMIC DNA]</scope>
    <source>
        <strain evidence="3">RA 99-880 / ATCC MYA-4621 / FGSC 9543 / NRRL 43880</strain>
    </source>
</reference>
<protein>
    <recommendedName>
        <fullName evidence="1">Tc1-like transposase DDE domain-containing protein</fullName>
    </recommendedName>
</protein>
<dbReference type="GO" id="GO:0003676">
    <property type="term" value="F:nucleic acid binding"/>
    <property type="evidence" value="ECO:0007669"/>
    <property type="project" value="InterPro"/>
</dbReference>
<dbReference type="SUPFAM" id="SSF53098">
    <property type="entry name" value="Ribonuclease H-like"/>
    <property type="match status" value="1"/>
</dbReference>
<dbReference type="STRING" id="246409.I1BY38"/>
<dbReference type="RefSeq" id="XP_067516514.1">
    <property type="nucleotide sequence ID" value="XM_067660413.1"/>
</dbReference>
<dbReference type="PANTHER" id="PTHR46564:SF1">
    <property type="entry name" value="TRANSPOSASE"/>
    <property type="match status" value="1"/>
</dbReference>
<dbReference type="InParanoid" id="I1BY38"/>
<organism evidence="2 3">
    <name type="scientific">Rhizopus delemar (strain RA 99-880 / ATCC MYA-4621 / FGSC 9543 / NRRL 43880)</name>
    <name type="common">Mucormycosis agent</name>
    <name type="synonym">Rhizopus arrhizus var. delemar</name>
    <dbReference type="NCBI Taxonomy" id="246409"/>
    <lineage>
        <taxon>Eukaryota</taxon>
        <taxon>Fungi</taxon>
        <taxon>Fungi incertae sedis</taxon>
        <taxon>Mucoromycota</taxon>
        <taxon>Mucoromycotina</taxon>
        <taxon>Mucoromycetes</taxon>
        <taxon>Mucorales</taxon>
        <taxon>Mucorineae</taxon>
        <taxon>Rhizopodaceae</taxon>
        <taxon>Rhizopus</taxon>
    </lineage>
</organism>
<dbReference type="Gene3D" id="3.30.420.10">
    <property type="entry name" value="Ribonuclease H-like superfamily/Ribonuclease H"/>
    <property type="match status" value="1"/>
</dbReference>
<dbReference type="EMBL" id="CH476735">
    <property type="protein sequence ID" value="EIE81118.1"/>
    <property type="molecule type" value="Genomic_DNA"/>
</dbReference>
<evidence type="ECO:0000313" key="3">
    <source>
        <dbReference type="Proteomes" id="UP000009138"/>
    </source>
</evidence>
<dbReference type="AlphaFoldDB" id="I1BY38"/>
<accession>I1BY38</accession>
<dbReference type="InterPro" id="IPR036397">
    <property type="entry name" value="RNaseH_sf"/>
</dbReference>
<keyword evidence="3" id="KW-1185">Reference proteome</keyword>
<dbReference type="InterPro" id="IPR038717">
    <property type="entry name" value="Tc1-like_DDE_dom"/>
</dbReference>
<gene>
    <name evidence="2" type="ORF">RO3G_05823</name>
</gene>
<dbReference type="Proteomes" id="UP000009138">
    <property type="component" value="Unassembled WGS sequence"/>
</dbReference>
<proteinExistence type="predicted"/>
<dbReference type="Pfam" id="PF13358">
    <property type="entry name" value="DDE_3"/>
    <property type="match status" value="1"/>
</dbReference>
<dbReference type="InterPro" id="IPR012337">
    <property type="entry name" value="RNaseH-like_sf"/>
</dbReference>
<dbReference type="eggNOG" id="ENOG502QUP3">
    <property type="taxonomic scope" value="Eukaryota"/>
</dbReference>
<evidence type="ECO:0000313" key="2">
    <source>
        <dbReference type="EMBL" id="EIE81118.1"/>
    </source>
</evidence>
<dbReference type="GeneID" id="93612794"/>
<dbReference type="VEuPathDB" id="FungiDB:RO3G_05823"/>
<evidence type="ECO:0000259" key="1">
    <source>
        <dbReference type="Pfam" id="PF13358"/>
    </source>
</evidence>
<sequence length="298" mass="33950">MHLLNFFDENPSAVIQAAVEDLTKSFEDLEIEKIRVAEFMKEECNLILKVVTRRPKAINSQKNLEARANWVIEWQKKKGLHFMNNCAFLDEAGFDVNMRRSRETTSARGVSHTVIGGISAYGVVNASLREPGNVKKKEELLVLKKRKAPEGVAAVIPKGTTAGHFVQFISDTLDIMDAFPNMKVFHIVMDNAPIHPRDVVDPIASQRGYIPVYLPPYSPELNPIEMFWKVLKDRVKRGKLTDAETLSSRIIEGSEDVSVEHLQNFIQHSINHCVFLYLFAFRKRMSEKRGQEMKRVNG</sequence>